<dbReference type="NCBIfam" id="TIGR02743">
    <property type="entry name" value="TraW"/>
    <property type="match status" value="1"/>
</dbReference>
<accession>A0A4R6E1A7</accession>
<name>A0A4R6E1A7_SCAGO</name>
<dbReference type="EMBL" id="SNVX01000018">
    <property type="protein sequence ID" value="TDN51491.1"/>
    <property type="molecule type" value="Genomic_DNA"/>
</dbReference>
<dbReference type="AlphaFoldDB" id="A0A4R6E1A7"/>
<keyword evidence="3" id="KW-1185">Reference proteome</keyword>
<dbReference type="Proteomes" id="UP000295530">
    <property type="component" value="Unassembled WGS sequence"/>
</dbReference>
<dbReference type="InterPro" id="IPR014114">
    <property type="entry name" value="TraW"/>
</dbReference>
<dbReference type="OrthoDB" id="6625590at2"/>
<evidence type="ECO:0000259" key="1">
    <source>
        <dbReference type="Pfam" id="PF12477"/>
    </source>
</evidence>
<dbReference type="RefSeq" id="WP_133462090.1">
    <property type="nucleotide sequence ID" value="NZ_SNVX01000018.1"/>
</dbReference>
<dbReference type="NCBIfam" id="NF010298">
    <property type="entry name" value="PRK13738.1"/>
    <property type="match status" value="1"/>
</dbReference>
<comment type="caution">
    <text evidence="2">The sequence shown here is derived from an EMBL/GenBank/DDBJ whole genome shotgun (WGS) entry which is preliminary data.</text>
</comment>
<evidence type="ECO:0000313" key="2">
    <source>
        <dbReference type="EMBL" id="TDN51491.1"/>
    </source>
</evidence>
<evidence type="ECO:0000313" key="3">
    <source>
        <dbReference type="Proteomes" id="UP000295530"/>
    </source>
</evidence>
<proteinExistence type="predicted"/>
<gene>
    <name evidence="2" type="ORF">EC847_11820</name>
</gene>
<feature type="domain" description="Type-F conjugative transfer system protein TraW N-terminal" evidence="1">
    <location>
        <begin position="9"/>
        <end position="31"/>
    </location>
</feature>
<dbReference type="Pfam" id="PF12477">
    <property type="entry name" value="TraW_N"/>
    <property type="match status" value="1"/>
</dbReference>
<organism evidence="2 3">
    <name type="scientific">Scandinavium goeteborgense</name>
    <dbReference type="NCBI Taxonomy" id="1851514"/>
    <lineage>
        <taxon>Bacteria</taxon>
        <taxon>Pseudomonadati</taxon>
        <taxon>Pseudomonadota</taxon>
        <taxon>Gammaproteobacteria</taxon>
        <taxon>Enterobacterales</taxon>
        <taxon>Enterobacteriaceae</taxon>
        <taxon>Scandinavium</taxon>
    </lineage>
</organism>
<dbReference type="InterPro" id="IPR025864">
    <property type="entry name" value="TraW_N_dom"/>
</dbReference>
<protein>
    <submittedName>
        <fullName evidence="2">Conjugal transfer pilus assembly protein TraW</fullName>
    </submittedName>
</protein>
<reference evidence="2 3" key="1">
    <citation type="submission" date="2019-03" db="EMBL/GenBank/DDBJ databases">
        <title>Genomic analyses of the natural microbiome of Caenorhabditis elegans.</title>
        <authorList>
            <person name="Samuel B."/>
        </authorList>
    </citation>
    <scope>NUCLEOTIDE SEQUENCE [LARGE SCALE GENOMIC DNA]</scope>
    <source>
        <strain evidence="2 3">BIGb0156</strain>
    </source>
</reference>
<sequence length="210" mass="23639">MKRNIIIILVLVAWQSYARDLGSWGALWPVAEPDMLTTIHDKLLSMQDSGEIASTNKAFRERVREHSLRPQPVDGLTVAQENTTHFVDPSFVVSRDIADQNGIVFAHKGEMINPLEHVPFTETLYFIDADSPGQVAWMKAQQPPTLMFKVILVNGNIQEATRALDTHIYFDQKGTLSRRFELTAVPARVTLAPDGKRLQVDTFAVDKEVQ</sequence>